<dbReference type="OMA" id="KNECMEC"/>
<keyword evidence="1" id="KW-0175">Coiled coil</keyword>
<evidence type="ECO:0000313" key="4">
    <source>
        <dbReference type="Proteomes" id="UP000039865"/>
    </source>
</evidence>
<dbReference type="OrthoDB" id="28818at2759"/>
<dbReference type="EMBL" id="CCKQ01004732">
    <property type="protein sequence ID" value="CDW75895.1"/>
    <property type="molecule type" value="Genomic_DNA"/>
</dbReference>
<dbReference type="AlphaFoldDB" id="A0A078A1C5"/>
<name>A0A078A1C5_STYLE</name>
<protein>
    <submittedName>
        <fullName evidence="3">Uncharacterized protein</fullName>
    </submittedName>
</protein>
<organism evidence="3 4">
    <name type="scientific">Stylonychia lemnae</name>
    <name type="common">Ciliate</name>
    <dbReference type="NCBI Taxonomy" id="5949"/>
    <lineage>
        <taxon>Eukaryota</taxon>
        <taxon>Sar</taxon>
        <taxon>Alveolata</taxon>
        <taxon>Ciliophora</taxon>
        <taxon>Intramacronucleata</taxon>
        <taxon>Spirotrichea</taxon>
        <taxon>Stichotrichia</taxon>
        <taxon>Sporadotrichida</taxon>
        <taxon>Oxytrichidae</taxon>
        <taxon>Stylonychinae</taxon>
        <taxon>Stylonychia</taxon>
    </lineage>
</organism>
<gene>
    <name evidence="3" type="primary">Contig10953.g11712</name>
    <name evidence="3" type="ORF">STYLEM_4891</name>
</gene>
<evidence type="ECO:0000256" key="2">
    <source>
        <dbReference type="SAM" id="MobiDB-lite"/>
    </source>
</evidence>
<feature type="region of interest" description="Disordered" evidence="2">
    <location>
        <begin position="66"/>
        <end position="91"/>
    </location>
</feature>
<feature type="coiled-coil region" evidence="1">
    <location>
        <begin position="559"/>
        <end position="624"/>
    </location>
</feature>
<feature type="coiled-coil region" evidence="1">
    <location>
        <begin position="288"/>
        <end position="518"/>
    </location>
</feature>
<dbReference type="Proteomes" id="UP000039865">
    <property type="component" value="Unassembled WGS sequence"/>
</dbReference>
<sequence>MLGQFDDQFMMNQQQNRMLEDSQFLPPGENFSSYQNETPPIDQNFIDQKIIQNIQKYISGFMTQGQMPPQINPMSAQINQNSPYQNQNFTTQQLPPQSYLSQQNQPQSVLQQSSPLQFQSSIISDNPIYNSQQVPPLNNTTGMLSQELQKLSLNNTQNMVDKSLGNNQHLLRHQQYMGSQQIPSSNQSQFNQTLRSQISEQQHQQILNEQRIQSDEFVILNMKGGKTELSQAARQKVKRDKAVQTAVNLVDNRTEYETFSYLYDKDQDLIRSEKGSLLKYLRKEVVQNQEFLDRINELEQINQQLQDEILMYKDQLQDSQQSLSDQLERQKKALAESMKNKVDNSTNCDNLNEKMVRDLEEQVVQLSQNLQSEKNSNRRLQNDLIEKQNQIDQISDSTSHQLFNENSKLKQQLQSLQQDVEELNYQIDSLNQINQDLQNENSKFQAQIEEKEKYFNEQVQKIKSSNLVQFDRINQDKDRLQKRVEEKDKTIWDHQAKIEQHEKLILELEGQLDKKKKNKKKNECMECFKKEAEIQTLNAKVLKMTGDTSLNQNELTRQIKQKDMQIQDSQNLIKNLTLQLQQNIQKGGDDPIVQQHIQKLQNENDQQQKLIKDLKSNMEKQAAQFMMQLIQQQPSGAPGNQSRR</sequence>
<accession>A0A078A1C5</accession>
<dbReference type="InParanoid" id="A0A078A1C5"/>
<proteinExistence type="predicted"/>
<evidence type="ECO:0000313" key="3">
    <source>
        <dbReference type="EMBL" id="CDW75895.1"/>
    </source>
</evidence>
<keyword evidence="4" id="KW-1185">Reference proteome</keyword>
<reference evidence="3 4" key="1">
    <citation type="submission" date="2014-06" db="EMBL/GenBank/DDBJ databases">
        <authorList>
            <person name="Swart Estienne"/>
        </authorList>
    </citation>
    <scope>NUCLEOTIDE SEQUENCE [LARGE SCALE GENOMIC DNA]</scope>
    <source>
        <strain evidence="3 4">130c</strain>
    </source>
</reference>
<evidence type="ECO:0000256" key="1">
    <source>
        <dbReference type="SAM" id="Coils"/>
    </source>
</evidence>